<dbReference type="HOGENOM" id="CLU_1750665_0_0_1"/>
<gene>
    <name evidence="1" type="ORF">GLOINDRAFT_98402</name>
</gene>
<evidence type="ECO:0000313" key="1">
    <source>
        <dbReference type="EMBL" id="ESA08209.1"/>
    </source>
</evidence>
<proteinExistence type="predicted"/>
<organism evidence="1">
    <name type="scientific">Rhizophagus irregularis (strain DAOM 181602 / DAOM 197198 / MUCL 43194)</name>
    <name type="common">Arbuscular mycorrhizal fungus</name>
    <name type="synonym">Glomus intraradices</name>
    <dbReference type="NCBI Taxonomy" id="747089"/>
    <lineage>
        <taxon>Eukaryota</taxon>
        <taxon>Fungi</taxon>
        <taxon>Fungi incertae sedis</taxon>
        <taxon>Mucoromycota</taxon>
        <taxon>Glomeromycotina</taxon>
        <taxon>Glomeromycetes</taxon>
        <taxon>Glomerales</taxon>
        <taxon>Glomeraceae</taxon>
        <taxon>Rhizophagus</taxon>
    </lineage>
</organism>
<dbReference type="AlphaFoldDB" id="U9TJ57"/>
<name>U9TJ57_RHIID</name>
<accession>U9TJ57</accession>
<dbReference type="EMBL" id="KI289457">
    <property type="protein sequence ID" value="ESA08209.1"/>
    <property type="molecule type" value="Genomic_DNA"/>
</dbReference>
<dbReference type="VEuPathDB" id="FungiDB:RhiirFUN_017585"/>
<reference evidence="1" key="1">
    <citation type="submission" date="2013-07" db="EMBL/GenBank/DDBJ databases">
        <title>The genome of an arbuscular mycorrhizal fungus provides insights into the evolution of the oldest plant symbiosis.</title>
        <authorList>
            <consortium name="DOE Joint Genome Institute"/>
            <person name="Tisserant E."/>
            <person name="Malbreil M."/>
            <person name="Kuo A."/>
            <person name="Kohler A."/>
            <person name="Symeonidi A."/>
            <person name="Balestrini R."/>
            <person name="Charron P."/>
            <person name="Duensing N."/>
            <person name="Frei-dit-Frey N."/>
            <person name="Gianinazzi-Pearson V."/>
            <person name="Gilbert B."/>
            <person name="Handa Y."/>
            <person name="Hijri M."/>
            <person name="Kaul R."/>
            <person name="Kawaguchi M."/>
            <person name="Krajinski F."/>
            <person name="Lammers P."/>
            <person name="Lapierre D."/>
            <person name="Masclaux F.G."/>
            <person name="Murat C."/>
            <person name="Morin E."/>
            <person name="Ndikumana S."/>
            <person name="Pagni M."/>
            <person name="Petitpierre D."/>
            <person name="Requena N."/>
            <person name="Rosikiewicz P."/>
            <person name="Riley R."/>
            <person name="Saito K."/>
            <person name="San Clemente H."/>
            <person name="Shapiro H."/>
            <person name="van Tuinen D."/>
            <person name="Becard G."/>
            <person name="Bonfante P."/>
            <person name="Paszkowski U."/>
            <person name="Shachar-Hill Y."/>
            <person name="Young J.P."/>
            <person name="Sanders I.R."/>
            <person name="Henrissat B."/>
            <person name="Rensing S.A."/>
            <person name="Grigoriev I.V."/>
            <person name="Corradi N."/>
            <person name="Roux C."/>
            <person name="Martin F."/>
        </authorList>
    </citation>
    <scope>NUCLEOTIDE SEQUENCE</scope>
    <source>
        <strain evidence="1">DAOM 197198</strain>
    </source>
</reference>
<sequence>MCCLQSSTTLVLSRDVTHIFFLRVVIGETLPTFFYFLEWLSGSIPKQDVTHISLTYICINSQIYKLSISGTKIDQENGGVGTNDQENDGVGKDLKKGSFVFLRNLPEELRDVYDDLAPEADIYFNSIKSNKEKTNYLKAILATKKKTTY</sequence>
<protein>
    <submittedName>
        <fullName evidence="1">Uncharacterized protein</fullName>
    </submittedName>
</protein>